<dbReference type="AlphaFoldDB" id="A0A2P2E034"/>
<dbReference type="SUPFAM" id="SSF51735">
    <property type="entry name" value="NAD(P)-binding Rossmann-fold domains"/>
    <property type="match status" value="1"/>
</dbReference>
<comment type="similarity">
    <text evidence="1">Belongs to the short-chain dehydrogenases/reductases (SDR) family.</text>
</comment>
<gene>
    <name evidence="4" type="ORF">LPTSP4_17650</name>
</gene>
<keyword evidence="2" id="KW-0560">Oxidoreductase</keyword>
<dbReference type="GO" id="GO:0016020">
    <property type="term" value="C:membrane"/>
    <property type="evidence" value="ECO:0007669"/>
    <property type="project" value="TreeGrafter"/>
</dbReference>
<keyword evidence="3" id="KW-0812">Transmembrane</keyword>
<evidence type="ECO:0000256" key="2">
    <source>
        <dbReference type="ARBA" id="ARBA00023002"/>
    </source>
</evidence>
<comment type="caution">
    <text evidence="4">The sequence shown here is derived from an EMBL/GenBank/DDBJ whole genome shotgun (WGS) entry which is preliminary data.</text>
</comment>
<dbReference type="PANTHER" id="PTHR44196:SF3">
    <property type="entry name" value="SHORT CHAIN DEHYDROGENASE FAMILY PROTEIN"/>
    <property type="match status" value="1"/>
</dbReference>
<organism evidence="4 5">
    <name type="scientific">Leptospira ryugenii</name>
    <dbReference type="NCBI Taxonomy" id="1917863"/>
    <lineage>
        <taxon>Bacteria</taxon>
        <taxon>Pseudomonadati</taxon>
        <taxon>Spirochaetota</taxon>
        <taxon>Spirochaetia</taxon>
        <taxon>Leptospirales</taxon>
        <taxon>Leptospiraceae</taxon>
        <taxon>Leptospira</taxon>
    </lineage>
</organism>
<dbReference type="CDD" id="cd05233">
    <property type="entry name" value="SDR_c"/>
    <property type="match status" value="1"/>
</dbReference>
<evidence type="ECO:0000313" key="4">
    <source>
        <dbReference type="EMBL" id="GBF50241.1"/>
    </source>
</evidence>
<accession>A0A2P2E034</accession>
<keyword evidence="5" id="KW-1185">Reference proteome</keyword>
<dbReference type="Pfam" id="PF00106">
    <property type="entry name" value="adh_short"/>
    <property type="match status" value="1"/>
</dbReference>
<evidence type="ECO:0000256" key="1">
    <source>
        <dbReference type="ARBA" id="ARBA00006484"/>
    </source>
</evidence>
<evidence type="ECO:0000256" key="3">
    <source>
        <dbReference type="SAM" id="Phobius"/>
    </source>
</evidence>
<dbReference type="Gene3D" id="3.40.50.720">
    <property type="entry name" value="NAD(P)-binding Rossmann-like Domain"/>
    <property type="match status" value="1"/>
</dbReference>
<dbReference type="Proteomes" id="UP000245133">
    <property type="component" value="Unassembled WGS sequence"/>
</dbReference>
<reference evidence="4 5" key="1">
    <citation type="submission" date="2018-02" db="EMBL/GenBank/DDBJ databases">
        <title>Novel Leptospira species isolated from soil and water in Japan.</title>
        <authorList>
            <person name="Nakao R."/>
            <person name="Masuzawa T."/>
        </authorList>
    </citation>
    <scope>NUCLEOTIDE SEQUENCE [LARGE SCALE GENOMIC DNA]</scope>
    <source>
        <strain evidence="4 5">YH101</strain>
    </source>
</reference>
<dbReference type="GO" id="GO:0016491">
    <property type="term" value="F:oxidoreductase activity"/>
    <property type="evidence" value="ECO:0007669"/>
    <property type="project" value="UniProtKB-KW"/>
</dbReference>
<dbReference type="RefSeq" id="WP_108975987.1">
    <property type="nucleotide sequence ID" value="NZ_BFBB01000004.1"/>
</dbReference>
<keyword evidence="3" id="KW-1133">Transmembrane helix</keyword>
<proteinExistence type="inferred from homology"/>
<dbReference type="PANTHER" id="PTHR44196">
    <property type="entry name" value="DEHYDROGENASE/REDUCTASE SDR FAMILY MEMBER 7B"/>
    <property type="match status" value="1"/>
</dbReference>
<dbReference type="PRINTS" id="PR00081">
    <property type="entry name" value="GDHRDH"/>
</dbReference>
<dbReference type="EMBL" id="BFBB01000004">
    <property type="protein sequence ID" value="GBF50241.1"/>
    <property type="molecule type" value="Genomic_DNA"/>
</dbReference>
<protein>
    <submittedName>
        <fullName evidence="4">Short chain dehydrogenase</fullName>
    </submittedName>
</protein>
<dbReference type="InterPro" id="IPR036291">
    <property type="entry name" value="NAD(P)-bd_dom_sf"/>
</dbReference>
<feature type="transmembrane region" description="Helical" evidence="3">
    <location>
        <begin position="223"/>
        <end position="244"/>
    </location>
</feature>
<evidence type="ECO:0000313" key="5">
    <source>
        <dbReference type="Proteomes" id="UP000245133"/>
    </source>
</evidence>
<name>A0A2P2E034_9LEPT</name>
<dbReference type="OrthoDB" id="9808814at2"/>
<keyword evidence="3" id="KW-0472">Membrane</keyword>
<sequence>MKKIIVVGASSGIGRAIAEAELKAGHLVLLLARRENELKKITAPWNSQKEKRALFLKADVSNLQLAKRVFQDALKQLGGLDEIFYASGTMPDVGPEEYNTEKDESMIQVNLLGAMAYLNQAAEYFAKQGKGTIVGISSIAGERGRKGNPGYFVSKAGLNTYLESLRNRLAVKNVTVITVKPGYVNTEMVKGLTLPTKGLLRAISAEEAAATIIEKTDKNKEVFYVPGIWSLVAFIIRNIPSFIFKKLNI</sequence>
<dbReference type="InterPro" id="IPR002347">
    <property type="entry name" value="SDR_fam"/>
</dbReference>